<keyword evidence="3" id="KW-1185">Reference proteome</keyword>
<proteinExistence type="predicted"/>
<feature type="compositionally biased region" description="Low complexity" evidence="1">
    <location>
        <begin position="81"/>
        <end position="99"/>
    </location>
</feature>
<name>A0A9R1X112_LACSA</name>
<dbReference type="Proteomes" id="UP000235145">
    <property type="component" value="Unassembled WGS sequence"/>
</dbReference>
<dbReference type="EMBL" id="NBSK02000007">
    <property type="protein sequence ID" value="KAJ0195156.1"/>
    <property type="molecule type" value="Genomic_DNA"/>
</dbReference>
<protein>
    <submittedName>
        <fullName evidence="2">Uncharacterized protein</fullName>
    </submittedName>
</protein>
<accession>A0A9R1X112</accession>
<sequence length="149" mass="17597">MGRDPDYRTFDQCNLKWNLVNKFETHCNGIYRNFEKHWPNGESEASFLIKTHTTFQDDISTQWKELGTRVDIANLPKRSRTSSYSSSQKISSDGHIGIDLNDDNDDIEEIRTPPCPWEATKQKLWKKEKENRHHKIRRSEPSGQLHQRK</sequence>
<reference evidence="2 3" key="1">
    <citation type="journal article" date="2017" name="Nat. Commun.">
        <title>Genome assembly with in vitro proximity ligation data and whole-genome triplication in lettuce.</title>
        <authorList>
            <person name="Reyes-Chin-Wo S."/>
            <person name="Wang Z."/>
            <person name="Yang X."/>
            <person name="Kozik A."/>
            <person name="Arikit S."/>
            <person name="Song C."/>
            <person name="Xia L."/>
            <person name="Froenicke L."/>
            <person name="Lavelle D.O."/>
            <person name="Truco M.J."/>
            <person name="Xia R."/>
            <person name="Zhu S."/>
            <person name="Xu C."/>
            <person name="Xu H."/>
            <person name="Xu X."/>
            <person name="Cox K."/>
            <person name="Korf I."/>
            <person name="Meyers B.C."/>
            <person name="Michelmore R.W."/>
        </authorList>
    </citation>
    <scope>NUCLEOTIDE SEQUENCE [LARGE SCALE GENOMIC DNA]</scope>
    <source>
        <strain evidence="3">cv. Salinas</strain>
        <tissue evidence="2">Seedlings</tissue>
    </source>
</reference>
<gene>
    <name evidence="2" type="ORF">LSAT_V11C700350960</name>
</gene>
<comment type="caution">
    <text evidence="2">The sequence shown here is derived from an EMBL/GenBank/DDBJ whole genome shotgun (WGS) entry which is preliminary data.</text>
</comment>
<evidence type="ECO:0000256" key="1">
    <source>
        <dbReference type="SAM" id="MobiDB-lite"/>
    </source>
</evidence>
<feature type="region of interest" description="Disordered" evidence="1">
    <location>
        <begin position="75"/>
        <end position="149"/>
    </location>
</feature>
<evidence type="ECO:0000313" key="2">
    <source>
        <dbReference type="EMBL" id="KAJ0195156.1"/>
    </source>
</evidence>
<evidence type="ECO:0000313" key="3">
    <source>
        <dbReference type="Proteomes" id="UP000235145"/>
    </source>
</evidence>
<organism evidence="2 3">
    <name type="scientific">Lactuca sativa</name>
    <name type="common">Garden lettuce</name>
    <dbReference type="NCBI Taxonomy" id="4236"/>
    <lineage>
        <taxon>Eukaryota</taxon>
        <taxon>Viridiplantae</taxon>
        <taxon>Streptophyta</taxon>
        <taxon>Embryophyta</taxon>
        <taxon>Tracheophyta</taxon>
        <taxon>Spermatophyta</taxon>
        <taxon>Magnoliopsida</taxon>
        <taxon>eudicotyledons</taxon>
        <taxon>Gunneridae</taxon>
        <taxon>Pentapetalae</taxon>
        <taxon>asterids</taxon>
        <taxon>campanulids</taxon>
        <taxon>Asterales</taxon>
        <taxon>Asteraceae</taxon>
        <taxon>Cichorioideae</taxon>
        <taxon>Cichorieae</taxon>
        <taxon>Lactucinae</taxon>
        <taxon>Lactuca</taxon>
    </lineage>
</organism>
<dbReference type="AlphaFoldDB" id="A0A9R1X112"/>